<dbReference type="InterPro" id="IPR047640">
    <property type="entry name" value="RpiR-like"/>
</dbReference>
<evidence type="ECO:0000313" key="6">
    <source>
        <dbReference type="EMBL" id="MBY4892184.1"/>
    </source>
</evidence>
<dbReference type="SUPFAM" id="SSF53697">
    <property type="entry name" value="SIS domain"/>
    <property type="match status" value="1"/>
</dbReference>
<keyword evidence="2" id="KW-0238">DNA-binding</keyword>
<gene>
    <name evidence="6" type="ORF">KUL25_05340</name>
    <name evidence="7" type="ORF">KUL25_05345</name>
</gene>
<evidence type="ECO:0000313" key="7">
    <source>
        <dbReference type="EMBL" id="QXL88941.1"/>
    </source>
</evidence>
<keyword evidence="1" id="KW-0805">Transcription regulation</keyword>
<dbReference type="InterPro" id="IPR036388">
    <property type="entry name" value="WH-like_DNA-bd_sf"/>
</dbReference>
<dbReference type="EMBL" id="CP078073">
    <property type="protein sequence ID" value="QXL88941.1"/>
    <property type="molecule type" value="Genomic_DNA"/>
</dbReference>
<dbReference type="InterPro" id="IPR046348">
    <property type="entry name" value="SIS_dom_sf"/>
</dbReference>
<evidence type="ECO:0000259" key="5">
    <source>
        <dbReference type="PROSITE" id="PS51464"/>
    </source>
</evidence>
<dbReference type="Proteomes" id="UP000693972">
    <property type="component" value="Unassembled WGS sequence"/>
</dbReference>
<dbReference type="GO" id="GO:1901135">
    <property type="term" value="P:carbohydrate derivative metabolic process"/>
    <property type="evidence" value="ECO:0007669"/>
    <property type="project" value="InterPro"/>
</dbReference>
<dbReference type="InterPro" id="IPR009057">
    <property type="entry name" value="Homeodomain-like_sf"/>
</dbReference>
<dbReference type="PROSITE" id="PS51464">
    <property type="entry name" value="SIS"/>
    <property type="match status" value="1"/>
</dbReference>
<dbReference type="SUPFAM" id="SSF46689">
    <property type="entry name" value="Homeodomain-like"/>
    <property type="match status" value="1"/>
</dbReference>
<evidence type="ECO:0000256" key="3">
    <source>
        <dbReference type="ARBA" id="ARBA00023163"/>
    </source>
</evidence>
<dbReference type="InterPro" id="IPR035472">
    <property type="entry name" value="RpiR-like_SIS"/>
</dbReference>
<dbReference type="EMBL" id="JAIMBW010000001">
    <property type="protein sequence ID" value="MBY4892184.1"/>
    <property type="molecule type" value="Genomic_DNA"/>
</dbReference>
<evidence type="ECO:0000256" key="2">
    <source>
        <dbReference type="ARBA" id="ARBA00023125"/>
    </source>
</evidence>
<keyword evidence="3" id="KW-0804">Transcription</keyword>
<dbReference type="AlphaFoldDB" id="A0A975YH23"/>
<dbReference type="PROSITE" id="PS51071">
    <property type="entry name" value="HTH_RPIR"/>
    <property type="match status" value="1"/>
</dbReference>
<dbReference type="GO" id="GO:0003677">
    <property type="term" value="F:DNA binding"/>
    <property type="evidence" value="ECO:0007669"/>
    <property type="project" value="UniProtKB-KW"/>
</dbReference>
<feature type="domain" description="SIS" evidence="5">
    <location>
        <begin position="132"/>
        <end position="269"/>
    </location>
</feature>
<dbReference type="PANTHER" id="PTHR30514">
    <property type="entry name" value="GLUCOKINASE"/>
    <property type="match status" value="1"/>
</dbReference>
<protein>
    <submittedName>
        <fullName evidence="7">MurR/RpiR family transcriptional regulator</fullName>
    </submittedName>
</protein>
<dbReference type="Gene3D" id="1.10.10.10">
    <property type="entry name" value="Winged helix-like DNA-binding domain superfamily/Winged helix DNA-binding domain"/>
    <property type="match status" value="1"/>
</dbReference>
<organism evidence="7">
    <name type="scientific">Gymnodinialimonas phycosphaerae</name>
    <dbReference type="NCBI Taxonomy" id="2841589"/>
    <lineage>
        <taxon>Bacteria</taxon>
        <taxon>Pseudomonadati</taxon>
        <taxon>Pseudomonadota</taxon>
        <taxon>Alphaproteobacteria</taxon>
        <taxon>Rhodobacterales</taxon>
        <taxon>Paracoccaceae</taxon>
        <taxon>Gymnodinialimonas</taxon>
    </lineage>
</organism>
<dbReference type="Pfam" id="PF01380">
    <property type="entry name" value="SIS"/>
    <property type="match status" value="1"/>
</dbReference>
<reference evidence="7 8" key="1">
    <citation type="submission" date="2021-07" db="EMBL/GenBank/DDBJ databases">
        <title>Karlodiniumbacter phycospheric gen. nov., sp. nov., a phycosphere bacterium isolated from karlodinium veneficum.</title>
        <authorList>
            <person name="Peng Y."/>
            <person name="Jiang L."/>
            <person name="Lee J."/>
        </authorList>
    </citation>
    <scope>NUCLEOTIDE SEQUENCE</scope>
    <source>
        <strain evidence="7 8">N5</strain>
    </source>
</reference>
<dbReference type="InterPro" id="IPR000281">
    <property type="entry name" value="HTH_RpiR"/>
</dbReference>
<dbReference type="GO" id="GO:0097367">
    <property type="term" value="F:carbohydrate derivative binding"/>
    <property type="evidence" value="ECO:0007669"/>
    <property type="project" value="InterPro"/>
</dbReference>
<name>A0A975YH23_9RHOB</name>
<evidence type="ECO:0000313" key="8">
    <source>
        <dbReference type="Proteomes" id="UP000693972"/>
    </source>
</evidence>
<accession>A0A975YH23</accession>
<dbReference type="Gene3D" id="3.40.50.10490">
    <property type="entry name" value="Glucose-6-phosphate isomerase like protein, domain 1"/>
    <property type="match status" value="1"/>
</dbReference>
<dbReference type="PANTHER" id="PTHR30514:SF18">
    <property type="entry name" value="RPIR-FAMILY TRANSCRIPTIONAL REGULATOR"/>
    <property type="match status" value="1"/>
</dbReference>
<dbReference type="CDD" id="cd05013">
    <property type="entry name" value="SIS_RpiR"/>
    <property type="match status" value="1"/>
</dbReference>
<evidence type="ECO:0000259" key="4">
    <source>
        <dbReference type="PROSITE" id="PS51071"/>
    </source>
</evidence>
<dbReference type="GO" id="GO:0003700">
    <property type="term" value="F:DNA-binding transcription factor activity"/>
    <property type="evidence" value="ECO:0007669"/>
    <property type="project" value="InterPro"/>
</dbReference>
<proteinExistence type="predicted"/>
<feature type="domain" description="HTH rpiR-type" evidence="4">
    <location>
        <begin position="7"/>
        <end position="83"/>
    </location>
</feature>
<keyword evidence="8" id="KW-1185">Reference proteome</keyword>
<dbReference type="InterPro" id="IPR001347">
    <property type="entry name" value="SIS_dom"/>
</dbReference>
<evidence type="ECO:0000256" key="1">
    <source>
        <dbReference type="ARBA" id="ARBA00023015"/>
    </source>
</evidence>
<sequence length="295" mass="32804">MDPTLKNRLLSDIRQEAAGFSPQLRHAAKYVADNQADFGLDPIRETARKAGVSTFTLVRLAKLLGFDRFDDLREPFRHALVSHTEQVEGRAWLDQWREDSPSAAYQADAAANSLSVVQRSLQRQTPEKLQHAVQMMLQARTVYLTAMRASYGLAYHFHYVARMALRSMELVPRHMSTAIDELKDAGPGDVLMAMTFSPYSLETIEAAAYAKSKGAKLIMVTDSEIMAPGLEPDLTLLVSTLSTHHFACNSGAMALLEILLAMIVKEGGEGARARIADYEALRRDHSAYWSAPKKH</sequence>